<evidence type="ECO:0000313" key="1">
    <source>
        <dbReference type="EMBL" id="KYO31343.1"/>
    </source>
</evidence>
<dbReference type="EMBL" id="AKHW03004091">
    <property type="protein sequence ID" value="KYO31343.1"/>
    <property type="molecule type" value="Genomic_DNA"/>
</dbReference>
<dbReference type="Proteomes" id="UP000050525">
    <property type="component" value="Unassembled WGS sequence"/>
</dbReference>
<reference evidence="1 2" key="1">
    <citation type="journal article" date="2012" name="Genome Biol.">
        <title>Sequencing three crocodilian genomes to illuminate the evolution of archosaurs and amniotes.</title>
        <authorList>
            <person name="St John J.A."/>
            <person name="Braun E.L."/>
            <person name="Isberg S.R."/>
            <person name="Miles L.G."/>
            <person name="Chong A.Y."/>
            <person name="Gongora J."/>
            <person name="Dalzell P."/>
            <person name="Moran C."/>
            <person name="Bed'hom B."/>
            <person name="Abzhanov A."/>
            <person name="Burgess S.C."/>
            <person name="Cooksey A.M."/>
            <person name="Castoe T.A."/>
            <person name="Crawford N.G."/>
            <person name="Densmore L.D."/>
            <person name="Drew J.C."/>
            <person name="Edwards S.V."/>
            <person name="Faircloth B.C."/>
            <person name="Fujita M.K."/>
            <person name="Greenwold M.J."/>
            <person name="Hoffmann F.G."/>
            <person name="Howard J.M."/>
            <person name="Iguchi T."/>
            <person name="Janes D.E."/>
            <person name="Khan S.Y."/>
            <person name="Kohno S."/>
            <person name="de Koning A.J."/>
            <person name="Lance S.L."/>
            <person name="McCarthy F.M."/>
            <person name="McCormack J.E."/>
            <person name="Merchant M.E."/>
            <person name="Peterson D.G."/>
            <person name="Pollock D.D."/>
            <person name="Pourmand N."/>
            <person name="Raney B.J."/>
            <person name="Roessler K.A."/>
            <person name="Sanford J.R."/>
            <person name="Sawyer R.H."/>
            <person name="Schmidt C.J."/>
            <person name="Triplett E.W."/>
            <person name="Tuberville T.D."/>
            <person name="Venegas-Anaya M."/>
            <person name="Howard J.T."/>
            <person name="Jarvis E.D."/>
            <person name="Guillette L.J.Jr."/>
            <person name="Glenn T.C."/>
            <person name="Green R.E."/>
            <person name="Ray D.A."/>
        </authorList>
    </citation>
    <scope>NUCLEOTIDE SEQUENCE [LARGE SCALE GENOMIC DNA]</scope>
    <source>
        <strain evidence="1">KSC_2009_1</strain>
    </source>
</reference>
<dbReference type="AlphaFoldDB" id="A0A151N3D5"/>
<gene>
    <name evidence="1" type="ORF">Y1Q_0002578</name>
</gene>
<comment type="caution">
    <text evidence="1">The sequence shown here is derived from an EMBL/GenBank/DDBJ whole genome shotgun (WGS) entry which is preliminary data.</text>
</comment>
<proteinExistence type="predicted"/>
<protein>
    <submittedName>
        <fullName evidence="1">Uncharacterized protein</fullName>
    </submittedName>
</protein>
<keyword evidence="2" id="KW-1185">Reference proteome</keyword>
<sequence>MNPVEQFLQGPALGAGRSKHRGCPFELPECIWSCQPPGLGPSTGGIKMVSMKGTCVRIRHPTTGRSAHGPESMENFEIICRVSSGNSGLVLAWSRMENVDLSLGLARAVYEHPPAPNELSSDTKPGVCFMFHDLNYKLDELEEDGVQ</sequence>
<name>A0A151N3D5_ALLMI</name>
<accession>A0A151N3D5</accession>
<organism evidence="1 2">
    <name type="scientific">Alligator mississippiensis</name>
    <name type="common">American alligator</name>
    <dbReference type="NCBI Taxonomy" id="8496"/>
    <lineage>
        <taxon>Eukaryota</taxon>
        <taxon>Metazoa</taxon>
        <taxon>Chordata</taxon>
        <taxon>Craniata</taxon>
        <taxon>Vertebrata</taxon>
        <taxon>Euteleostomi</taxon>
        <taxon>Archelosauria</taxon>
        <taxon>Archosauria</taxon>
        <taxon>Crocodylia</taxon>
        <taxon>Alligatoridae</taxon>
        <taxon>Alligatorinae</taxon>
        <taxon>Alligator</taxon>
    </lineage>
</organism>
<evidence type="ECO:0000313" key="2">
    <source>
        <dbReference type="Proteomes" id="UP000050525"/>
    </source>
</evidence>